<proteinExistence type="predicted"/>
<feature type="compositionally biased region" description="Low complexity" evidence="3">
    <location>
        <begin position="182"/>
        <end position="208"/>
    </location>
</feature>
<feature type="region of interest" description="Disordered" evidence="3">
    <location>
        <begin position="53"/>
        <end position="208"/>
    </location>
</feature>
<dbReference type="PROSITE" id="PS50002">
    <property type="entry name" value="SH3"/>
    <property type="match status" value="1"/>
</dbReference>
<dbReference type="STRING" id="1328759.A0A5C2SEL3"/>
<evidence type="ECO:0000256" key="3">
    <source>
        <dbReference type="SAM" id="MobiDB-lite"/>
    </source>
</evidence>
<dbReference type="EMBL" id="ML122259">
    <property type="protein sequence ID" value="RPD62255.1"/>
    <property type="molecule type" value="Genomic_DNA"/>
</dbReference>
<dbReference type="InterPro" id="IPR001452">
    <property type="entry name" value="SH3_domain"/>
</dbReference>
<dbReference type="OrthoDB" id="5340910at2759"/>
<organism evidence="5 6">
    <name type="scientific">Lentinus tigrinus ALCF2SS1-6</name>
    <dbReference type="NCBI Taxonomy" id="1328759"/>
    <lineage>
        <taxon>Eukaryota</taxon>
        <taxon>Fungi</taxon>
        <taxon>Dikarya</taxon>
        <taxon>Basidiomycota</taxon>
        <taxon>Agaricomycotina</taxon>
        <taxon>Agaricomycetes</taxon>
        <taxon>Polyporales</taxon>
        <taxon>Polyporaceae</taxon>
        <taxon>Lentinus</taxon>
    </lineage>
</organism>
<feature type="compositionally biased region" description="Low complexity" evidence="3">
    <location>
        <begin position="53"/>
        <end position="92"/>
    </location>
</feature>
<dbReference type="Gene3D" id="2.30.30.40">
    <property type="entry name" value="SH3 Domains"/>
    <property type="match status" value="1"/>
</dbReference>
<gene>
    <name evidence="5" type="ORF">L227DRAFT_585031</name>
</gene>
<evidence type="ECO:0000256" key="1">
    <source>
        <dbReference type="ARBA" id="ARBA00022443"/>
    </source>
</evidence>
<name>A0A5C2SEL3_9APHY</name>
<dbReference type="Pfam" id="PF00018">
    <property type="entry name" value="SH3_1"/>
    <property type="match status" value="1"/>
</dbReference>
<protein>
    <recommendedName>
        <fullName evidence="4">SH3 domain-containing protein</fullName>
    </recommendedName>
</protein>
<reference evidence="5" key="1">
    <citation type="journal article" date="2018" name="Genome Biol. Evol.">
        <title>Genomics and development of Lentinus tigrinus, a white-rot wood-decaying mushroom with dimorphic fruiting bodies.</title>
        <authorList>
            <person name="Wu B."/>
            <person name="Xu Z."/>
            <person name="Knudson A."/>
            <person name="Carlson A."/>
            <person name="Chen N."/>
            <person name="Kovaka S."/>
            <person name="LaButti K."/>
            <person name="Lipzen A."/>
            <person name="Pennachio C."/>
            <person name="Riley R."/>
            <person name="Schakwitz W."/>
            <person name="Umezawa K."/>
            <person name="Ohm R.A."/>
            <person name="Grigoriev I.V."/>
            <person name="Nagy L.G."/>
            <person name="Gibbons J."/>
            <person name="Hibbett D."/>
        </authorList>
    </citation>
    <scope>NUCLEOTIDE SEQUENCE [LARGE SCALE GENOMIC DNA]</scope>
    <source>
        <strain evidence="5">ALCF2SS1-6</strain>
    </source>
</reference>
<dbReference type="Proteomes" id="UP000313359">
    <property type="component" value="Unassembled WGS sequence"/>
</dbReference>
<evidence type="ECO:0000313" key="6">
    <source>
        <dbReference type="Proteomes" id="UP000313359"/>
    </source>
</evidence>
<dbReference type="AlphaFoldDB" id="A0A5C2SEL3"/>
<evidence type="ECO:0000313" key="5">
    <source>
        <dbReference type="EMBL" id="RPD62255.1"/>
    </source>
</evidence>
<accession>A0A5C2SEL3</accession>
<feature type="compositionally biased region" description="Low complexity" evidence="3">
    <location>
        <begin position="102"/>
        <end position="162"/>
    </location>
</feature>
<dbReference type="SUPFAM" id="SSF50044">
    <property type="entry name" value="SH3-domain"/>
    <property type="match status" value="1"/>
</dbReference>
<feature type="domain" description="SH3" evidence="4">
    <location>
        <begin position="375"/>
        <end position="437"/>
    </location>
</feature>
<dbReference type="InterPro" id="IPR036028">
    <property type="entry name" value="SH3-like_dom_sf"/>
</dbReference>
<evidence type="ECO:0000259" key="4">
    <source>
        <dbReference type="PROSITE" id="PS50002"/>
    </source>
</evidence>
<keyword evidence="6" id="KW-1185">Reference proteome</keyword>
<evidence type="ECO:0000256" key="2">
    <source>
        <dbReference type="PROSITE-ProRule" id="PRU00192"/>
    </source>
</evidence>
<dbReference type="SMART" id="SM00326">
    <property type="entry name" value="SH3"/>
    <property type="match status" value="1"/>
</dbReference>
<sequence length="474" mass="48414">MHQVRRGMQHRHRRVQGLEERDPALIDLPFSLPSIPLLSPLLDPILTPIIAGKPRTTSTSSQHATTSTTPTQAPTPTSTPTTASPSNPASPSGDPQGGESGNNGSSNGASHSNGSDGSNPSPAATSPTSPSASSADSSGSSNPSGSSPDGSDAGSDPSATGSNLSVVINANGDKASDAAGETGSSVSVTGSAARVTSTTGTSSAASRSHGVSTALLALMLLLCCQCDKDGPAPGTHFDRGQVFTPNPNPFDVPVDLSGSITVVPAAAHTGDRRPASQNSQYLVALPPAAATEGSPYGLDCSSPFSTFSFPKPPMDDAESRASEIVSGSVKSSMLGSAFYTAEEAHSPLAENENPFADFTEIIRPQSASTENSVPQHFTPVETIQRSFVPSMDDEMAVNPGDEVRVLKRFDDGWAVAEKVGAGVQGLIPVDCMRAVEEELPAFLAKKRISSYRARSSVGTRLSVLSGGSGVGAAM</sequence>
<keyword evidence="1 2" id="KW-0728">SH3 domain</keyword>